<dbReference type="InterPro" id="IPR036397">
    <property type="entry name" value="RNaseH_sf"/>
</dbReference>
<dbReference type="InterPro" id="IPR012337">
    <property type="entry name" value="RNaseH-like_sf"/>
</dbReference>
<protein>
    <recommendedName>
        <fullName evidence="2">Integrase catalytic domain-containing protein</fullName>
    </recommendedName>
</protein>
<dbReference type="InterPro" id="IPR050951">
    <property type="entry name" value="Retrovirus_Pol_polyprotein"/>
</dbReference>
<proteinExistence type="predicted"/>
<dbReference type="PANTHER" id="PTHR37984">
    <property type="entry name" value="PROTEIN CBG26694"/>
    <property type="match status" value="1"/>
</dbReference>
<dbReference type="OrthoDB" id="10062030at2759"/>
<sequence length="179" mass="20414">MDTSLSIWNRVISHTVLFKNIISDRDSKFKSALWTDLNNLLGTKLSLSTAYHPQTDGLAERINQTLEDMIRQFCAYGLEFQDLDGFTHYCCKLIPELELSYNTSIHASTETTAAMLEKGLNPKLPVDTLKECLVDIHPTASSFKLLLDKVRNHENKRITYSFEQLNKNGIKVIKPHNSK</sequence>
<dbReference type="Gene3D" id="3.30.420.10">
    <property type="entry name" value="Ribonuclease H-like superfamily/Ribonuclease H"/>
    <property type="match status" value="1"/>
</dbReference>
<dbReference type="InterPro" id="IPR001584">
    <property type="entry name" value="Integrase_cat-core"/>
</dbReference>
<feature type="domain" description="Integrase catalytic" evidence="2">
    <location>
        <begin position="1"/>
        <end position="130"/>
    </location>
</feature>
<reference evidence="3" key="1">
    <citation type="submission" date="2021-03" db="EMBL/GenBank/DDBJ databases">
        <title>Draft genome sequence of rust myrtle Austropuccinia psidii MF-1, a brazilian biotype.</title>
        <authorList>
            <person name="Quecine M.C."/>
            <person name="Pachon D.M.R."/>
            <person name="Bonatelli M.L."/>
            <person name="Correr F.H."/>
            <person name="Franceschini L.M."/>
            <person name="Leite T.F."/>
            <person name="Margarido G.R.A."/>
            <person name="Almeida C.A."/>
            <person name="Ferrarezi J.A."/>
            <person name="Labate C.A."/>
        </authorList>
    </citation>
    <scope>NUCLEOTIDE SEQUENCE</scope>
    <source>
        <strain evidence="3">MF-1</strain>
    </source>
</reference>
<dbReference type="GO" id="GO:0015074">
    <property type="term" value="P:DNA integration"/>
    <property type="evidence" value="ECO:0007669"/>
    <property type="project" value="InterPro"/>
</dbReference>
<evidence type="ECO:0000313" key="3">
    <source>
        <dbReference type="EMBL" id="MBW0541325.1"/>
    </source>
</evidence>
<organism evidence="3 4">
    <name type="scientific">Austropuccinia psidii MF-1</name>
    <dbReference type="NCBI Taxonomy" id="1389203"/>
    <lineage>
        <taxon>Eukaryota</taxon>
        <taxon>Fungi</taxon>
        <taxon>Dikarya</taxon>
        <taxon>Basidiomycota</taxon>
        <taxon>Pucciniomycotina</taxon>
        <taxon>Pucciniomycetes</taxon>
        <taxon>Pucciniales</taxon>
        <taxon>Sphaerophragmiaceae</taxon>
        <taxon>Austropuccinia</taxon>
    </lineage>
</organism>
<dbReference type="Proteomes" id="UP000765509">
    <property type="component" value="Unassembled WGS sequence"/>
</dbReference>
<evidence type="ECO:0000259" key="2">
    <source>
        <dbReference type="PROSITE" id="PS50994"/>
    </source>
</evidence>
<dbReference type="AlphaFoldDB" id="A0A9Q3FPB8"/>
<dbReference type="EMBL" id="AVOT02045999">
    <property type="protein sequence ID" value="MBW0541325.1"/>
    <property type="molecule type" value="Genomic_DNA"/>
</dbReference>
<dbReference type="GO" id="GO:0003723">
    <property type="term" value="F:RNA binding"/>
    <property type="evidence" value="ECO:0007669"/>
    <property type="project" value="UniProtKB-KW"/>
</dbReference>
<name>A0A9Q3FPB8_9BASI</name>
<evidence type="ECO:0000256" key="1">
    <source>
        <dbReference type="ARBA" id="ARBA00022884"/>
    </source>
</evidence>
<comment type="caution">
    <text evidence="3">The sequence shown here is derived from an EMBL/GenBank/DDBJ whole genome shotgun (WGS) entry which is preliminary data.</text>
</comment>
<keyword evidence="4" id="KW-1185">Reference proteome</keyword>
<dbReference type="SUPFAM" id="SSF53098">
    <property type="entry name" value="Ribonuclease H-like"/>
    <property type="match status" value="1"/>
</dbReference>
<dbReference type="PANTHER" id="PTHR37984:SF5">
    <property type="entry name" value="PROTEIN NYNRIN-LIKE"/>
    <property type="match status" value="1"/>
</dbReference>
<evidence type="ECO:0000313" key="4">
    <source>
        <dbReference type="Proteomes" id="UP000765509"/>
    </source>
</evidence>
<dbReference type="GO" id="GO:0005634">
    <property type="term" value="C:nucleus"/>
    <property type="evidence" value="ECO:0007669"/>
    <property type="project" value="UniProtKB-ARBA"/>
</dbReference>
<gene>
    <name evidence="3" type="ORF">O181_081040</name>
</gene>
<keyword evidence="1" id="KW-0694">RNA-binding</keyword>
<accession>A0A9Q3FPB8</accession>
<dbReference type="PROSITE" id="PS50994">
    <property type="entry name" value="INTEGRASE"/>
    <property type="match status" value="1"/>
</dbReference>